<evidence type="ECO:0008006" key="9">
    <source>
        <dbReference type="Google" id="ProtNLM"/>
    </source>
</evidence>
<keyword evidence="5 6" id="KW-0472">Membrane</keyword>
<dbReference type="InterPro" id="IPR005598">
    <property type="entry name" value="ATP_synth_I"/>
</dbReference>
<evidence type="ECO:0000256" key="1">
    <source>
        <dbReference type="ARBA" id="ARBA00004651"/>
    </source>
</evidence>
<feature type="transmembrane region" description="Helical" evidence="6">
    <location>
        <begin position="102"/>
        <end position="122"/>
    </location>
</feature>
<keyword evidence="3 6" id="KW-0812">Transmembrane</keyword>
<keyword evidence="2" id="KW-1003">Cell membrane</keyword>
<feature type="transmembrane region" description="Helical" evidence="6">
    <location>
        <begin position="73"/>
        <end position="96"/>
    </location>
</feature>
<evidence type="ECO:0000313" key="8">
    <source>
        <dbReference type="Proteomes" id="UP001052140"/>
    </source>
</evidence>
<keyword evidence="4 6" id="KW-1133">Transmembrane helix</keyword>
<protein>
    <recommendedName>
        <fullName evidence="9">ATP synthase subunit I</fullName>
    </recommendedName>
</protein>
<proteinExistence type="predicted"/>
<keyword evidence="8" id="KW-1185">Reference proteome</keyword>
<dbReference type="EMBL" id="BPUX01000025">
    <property type="protein sequence ID" value="GJH43424.1"/>
    <property type="molecule type" value="Genomic_DNA"/>
</dbReference>
<dbReference type="Proteomes" id="UP001052140">
    <property type="component" value="Unassembled WGS sequence"/>
</dbReference>
<gene>
    <name evidence="7" type="ORF">PA42_15980</name>
</gene>
<evidence type="ECO:0000256" key="3">
    <source>
        <dbReference type="ARBA" id="ARBA00022692"/>
    </source>
</evidence>
<evidence type="ECO:0000256" key="5">
    <source>
        <dbReference type="ARBA" id="ARBA00023136"/>
    </source>
</evidence>
<name>A0ABQ4VIM7_9PAST</name>
<comment type="caution">
    <text evidence="7">The sequence shown here is derived from an EMBL/GenBank/DDBJ whole genome shotgun (WGS) entry which is preliminary data.</text>
</comment>
<evidence type="ECO:0000256" key="6">
    <source>
        <dbReference type="SAM" id="Phobius"/>
    </source>
</evidence>
<feature type="transmembrane region" description="Helical" evidence="6">
    <location>
        <begin position="12"/>
        <end position="33"/>
    </location>
</feature>
<accession>A0ABQ4VIM7</accession>
<evidence type="ECO:0000256" key="2">
    <source>
        <dbReference type="ARBA" id="ARBA00022475"/>
    </source>
</evidence>
<sequence length="128" mass="14986">MSRVIAQAKKKYKISIIAECFILLITALVLMSWQWQTAISFYLGAMAIFLPYCVFVFLVFFRKKQQFSNKITYFYYGEGIKFLLTIVCIIATFKFFSSMQPIAFFSGYFIAIILNNILPFLVDKYIKI</sequence>
<dbReference type="Pfam" id="PF03899">
    <property type="entry name" value="ATP-synt_I"/>
    <property type="match status" value="1"/>
</dbReference>
<dbReference type="RefSeq" id="WP_160531564.1">
    <property type="nucleotide sequence ID" value="NZ_BPUX01000025.1"/>
</dbReference>
<evidence type="ECO:0000313" key="7">
    <source>
        <dbReference type="EMBL" id="GJH43424.1"/>
    </source>
</evidence>
<dbReference type="GeneID" id="69687631"/>
<dbReference type="NCBIfam" id="NF004763">
    <property type="entry name" value="PRK06099.1"/>
    <property type="match status" value="1"/>
</dbReference>
<feature type="transmembrane region" description="Helical" evidence="6">
    <location>
        <begin position="39"/>
        <end position="61"/>
    </location>
</feature>
<reference evidence="7" key="1">
    <citation type="submission" date="2024-05" db="EMBL/GenBank/DDBJ databases">
        <title>Determining zoonotic pasteurella genome.</title>
        <authorList>
            <person name="Maeda T."/>
            <person name="Takahashi T."/>
            <person name="Yoshida H."/>
        </authorList>
    </citation>
    <scope>NUCLEOTIDE SEQUENCE</scope>
    <source>
        <strain evidence="7">PA42</strain>
    </source>
</reference>
<organism evidence="7 8">
    <name type="scientific">Pasteurella canis</name>
    <dbReference type="NCBI Taxonomy" id="753"/>
    <lineage>
        <taxon>Bacteria</taxon>
        <taxon>Pseudomonadati</taxon>
        <taxon>Pseudomonadota</taxon>
        <taxon>Gammaproteobacteria</taxon>
        <taxon>Pasteurellales</taxon>
        <taxon>Pasteurellaceae</taxon>
        <taxon>Pasteurella</taxon>
    </lineage>
</organism>
<comment type="subcellular location">
    <subcellularLocation>
        <location evidence="1">Cell membrane</location>
        <topology evidence="1">Multi-pass membrane protein</topology>
    </subcellularLocation>
</comment>
<evidence type="ECO:0000256" key="4">
    <source>
        <dbReference type="ARBA" id="ARBA00022989"/>
    </source>
</evidence>